<dbReference type="EMBL" id="FNEG01000010">
    <property type="protein sequence ID" value="SDJ89054.1"/>
    <property type="molecule type" value="Genomic_DNA"/>
</dbReference>
<evidence type="ECO:0000256" key="1">
    <source>
        <dbReference type="SAM" id="Phobius"/>
    </source>
</evidence>
<keyword evidence="1" id="KW-0812">Transmembrane</keyword>
<dbReference type="Proteomes" id="UP000199426">
    <property type="component" value="Unassembled WGS sequence"/>
</dbReference>
<protein>
    <submittedName>
        <fullName evidence="2">Uncharacterized protein</fullName>
    </submittedName>
</protein>
<accession>A0ABY0QC16</accession>
<dbReference type="RefSeq" id="WP_139166172.1">
    <property type="nucleotide sequence ID" value="NZ_FNEG01000010.1"/>
</dbReference>
<gene>
    <name evidence="2" type="ORF">SAMN05421542_4604</name>
</gene>
<organism evidence="2 3">
    <name type="scientific">Chryseobacterium jejuense</name>
    <dbReference type="NCBI Taxonomy" id="445960"/>
    <lineage>
        <taxon>Bacteria</taxon>
        <taxon>Pseudomonadati</taxon>
        <taxon>Bacteroidota</taxon>
        <taxon>Flavobacteriia</taxon>
        <taxon>Flavobacteriales</taxon>
        <taxon>Weeksellaceae</taxon>
        <taxon>Chryseobacterium group</taxon>
        <taxon>Chryseobacterium</taxon>
    </lineage>
</organism>
<keyword evidence="1" id="KW-0472">Membrane</keyword>
<evidence type="ECO:0000313" key="3">
    <source>
        <dbReference type="Proteomes" id="UP000199426"/>
    </source>
</evidence>
<feature type="transmembrane region" description="Helical" evidence="1">
    <location>
        <begin position="76"/>
        <end position="96"/>
    </location>
</feature>
<keyword evidence="3" id="KW-1185">Reference proteome</keyword>
<feature type="transmembrane region" description="Helical" evidence="1">
    <location>
        <begin position="12"/>
        <end position="30"/>
    </location>
</feature>
<sequence>MENIEFSATGKYTFLISFGLGTFLFILFIITQNEFLLLSGFIYVIIAILVNVIVLLYELLAFLLDVSEEKSSGNSVLLLLSNIPIAAIYLLIIINFSQLNL</sequence>
<reference evidence="2 3" key="1">
    <citation type="submission" date="2016-10" db="EMBL/GenBank/DDBJ databases">
        <authorList>
            <person name="Varghese N."/>
            <person name="Submissions S."/>
        </authorList>
    </citation>
    <scope>NUCLEOTIDE SEQUENCE [LARGE SCALE GENOMIC DNA]</scope>
    <source>
        <strain evidence="2 3">DSM 19299</strain>
    </source>
</reference>
<proteinExistence type="predicted"/>
<name>A0ABY0QC16_CHRJE</name>
<keyword evidence="1" id="KW-1133">Transmembrane helix</keyword>
<feature type="transmembrane region" description="Helical" evidence="1">
    <location>
        <begin position="36"/>
        <end position="64"/>
    </location>
</feature>
<evidence type="ECO:0000313" key="2">
    <source>
        <dbReference type="EMBL" id="SDJ89054.1"/>
    </source>
</evidence>
<comment type="caution">
    <text evidence="2">The sequence shown here is derived from an EMBL/GenBank/DDBJ whole genome shotgun (WGS) entry which is preliminary data.</text>
</comment>